<reference evidence="1" key="1">
    <citation type="submission" date="2020-01" db="EMBL/GenBank/DDBJ databases">
        <title>Insect and environment-associated Actinomycetes.</title>
        <authorList>
            <person name="Currrie C."/>
            <person name="Chevrette M."/>
            <person name="Carlson C."/>
            <person name="Stubbendieck R."/>
            <person name="Wendt-Pienkowski E."/>
        </authorList>
    </citation>
    <scope>NUCLEOTIDE SEQUENCE</scope>
    <source>
        <strain evidence="1">SID12501</strain>
    </source>
</reference>
<dbReference type="AlphaFoldDB" id="A0A6B3C6Y0"/>
<proteinExistence type="predicted"/>
<protein>
    <submittedName>
        <fullName evidence="1">Uncharacterized protein</fullName>
    </submittedName>
</protein>
<comment type="caution">
    <text evidence="1">The sequence shown here is derived from an EMBL/GenBank/DDBJ whole genome shotgun (WGS) entry which is preliminary data.</text>
</comment>
<organism evidence="1">
    <name type="scientific">Streptomyces sp. SID12501</name>
    <dbReference type="NCBI Taxonomy" id="2706042"/>
    <lineage>
        <taxon>Bacteria</taxon>
        <taxon>Bacillati</taxon>
        <taxon>Actinomycetota</taxon>
        <taxon>Actinomycetes</taxon>
        <taxon>Kitasatosporales</taxon>
        <taxon>Streptomycetaceae</taxon>
        <taxon>Streptomyces</taxon>
    </lineage>
</organism>
<dbReference type="EMBL" id="JAAGLU010000060">
    <property type="protein sequence ID" value="NEC92176.1"/>
    <property type="molecule type" value="Genomic_DNA"/>
</dbReference>
<evidence type="ECO:0000313" key="1">
    <source>
        <dbReference type="EMBL" id="NEC92176.1"/>
    </source>
</evidence>
<accession>A0A6B3C6Y0</accession>
<name>A0A6B3C6Y0_9ACTN</name>
<gene>
    <name evidence="1" type="ORF">G3I71_41865</name>
</gene>
<dbReference type="RefSeq" id="WP_164323594.1">
    <property type="nucleotide sequence ID" value="NZ_JAAGLU010000060.1"/>
</dbReference>
<sequence length="69" mass="7316">MSTTTHSAAVVRALADIEANKTGDPGVDELLDYVGQLIVEHGDPGPVFARVLGLIERERAQETQTVDAA</sequence>